<keyword evidence="9" id="KW-0735">Signal-anchor</keyword>
<dbReference type="Proteomes" id="UP001642484">
    <property type="component" value="Unassembled WGS sequence"/>
</dbReference>
<evidence type="ECO:0000256" key="5">
    <source>
        <dbReference type="ARBA" id="ARBA00022676"/>
    </source>
</evidence>
<accession>A0ABP0L6A2</accession>
<evidence type="ECO:0000313" key="14">
    <source>
        <dbReference type="EMBL" id="CAK9034478.1"/>
    </source>
</evidence>
<keyword evidence="8" id="KW-0547">Nucleotide-binding</keyword>
<evidence type="ECO:0000256" key="12">
    <source>
        <dbReference type="SAM" id="MobiDB-lite"/>
    </source>
</evidence>
<evidence type="ECO:0000256" key="9">
    <source>
        <dbReference type="ARBA" id="ARBA00022968"/>
    </source>
</evidence>
<evidence type="ECO:0000313" key="15">
    <source>
        <dbReference type="Proteomes" id="UP001642484"/>
    </source>
</evidence>
<dbReference type="InterPro" id="IPR003378">
    <property type="entry name" value="Fringe-like_glycosylTrfase"/>
</dbReference>
<organism evidence="14 15">
    <name type="scientific">Durusdinium trenchii</name>
    <dbReference type="NCBI Taxonomy" id="1381693"/>
    <lineage>
        <taxon>Eukaryota</taxon>
        <taxon>Sar</taxon>
        <taxon>Alveolata</taxon>
        <taxon>Dinophyceae</taxon>
        <taxon>Suessiales</taxon>
        <taxon>Symbiodiniaceae</taxon>
        <taxon>Durusdinium</taxon>
    </lineage>
</organism>
<comment type="pathway">
    <text evidence="2">Protein modification; protein glycosylation.</text>
</comment>
<proteinExistence type="inferred from homology"/>
<evidence type="ECO:0000256" key="1">
    <source>
        <dbReference type="ARBA" id="ARBA00004606"/>
    </source>
</evidence>
<evidence type="ECO:0000256" key="8">
    <source>
        <dbReference type="ARBA" id="ARBA00022741"/>
    </source>
</evidence>
<keyword evidence="11" id="KW-0472">Membrane</keyword>
<evidence type="ECO:0000256" key="4">
    <source>
        <dbReference type="ARBA" id="ARBA00012557"/>
    </source>
</evidence>
<dbReference type="PANTHER" id="PTHR23033">
    <property type="entry name" value="BETA1,3-GALACTOSYLTRANSFERASE"/>
    <property type="match status" value="1"/>
</dbReference>
<evidence type="ECO:0000256" key="6">
    <source>
        <dbReference type="ARBA" id="ARBA00022679"/>
    </source>
</evidence>
<keyword evidence="6" id="KW-0808">Transferase</keyword>
<evidence type="ECO:0000256" key="10">
    <source>
        <dbReference type="ARBA" id="ARBA00022989"/>
    </source>
</evidence>
<evidence type="ECO:0000259" key="13">
    <source>
        <dbReference type="Pfam" id="PF02434"/>
    </source>
</evidence>
<dbReference type="EC" id="2.4.1.122" evidence="4"/>
<dbReference type="InterPro" id="IPR026050">
    <property type="entry name" value="C1GALT1/C1GALT1_chp1"/>
</dbReference>
<sequence length="388" mass="42718">MRGQRYLLTEADVERAEESPQPKNEPQTLRPHSQTLRRCLCCFTLVLVSIFQALALDGLDSQILNVYWRSGSGAKAGGPAASPALSPSPSATVSATISPSAGDFGVLYVMLTHKKNYATKVAGAMSTWVRDVLSSEHDALLAVGDKESKNPPVISASPPCGNDHNDQLVCKAGIALQRAYETRGNFSWLFMVDDDFYLSVRHVHNVLSGFDASKLISVGIPGCGMHFCNKQGGYCGGGGFAMTWAALESLMQPNMSEFQRDLMANIAREKNGQSWADISVSCTLRRHGVSLLPIKGLYGWRIDGKRQKGLLNEGYLNAIRAREPLPLTFHYINADEMRAIHQEFQALKNSSNQGRRMSQSDCQSLEYDAELSRFLAKENARRRSLDEP</sequence>
<dbReference type="Gene3D" id="3.90.550.50">
    <property type="match status" value="1"/>
</dbReference>
<protein>
    <recommendedName>
        <fullName evidence="4">N-acetylgalactosaminide beta-1,3-galactosyltransferase</fullName>
        <ecNumber evidence="4">2.4.1.122</ecNumber>
    </recommendedName>
</protein>
<feature type="compositionally biased region" description="Polar residues" evidence="12">
    <location>
        <begin position="21"/>
        <end position="30"/>
    </location>
</feature>
<name>A0ABP0L6A2_9DINO</name>
<keyword evidence="10" id="KW-1133">Transmembrane helix</keyword>
<keyword evidence="15" id="KW-1185">Reference proteome</keyword>
<dbReference type="Pfam" id="PF02434">
    <property type="entry name" value="Fringe"/>
    <property type="match status" value="1"/>
</dbReference>
<evidence type="ECO:0000256" key="3">
    <source>
        <dbReference type="ARBA" id="ARBA00006462"/>
    </source>
</evidence>
<dbReference type="EMBL" id="CAXAMN010011114">
    <property type="protein sequence ID" value="CAK9034478.1"/>
    <property type="molecule type" value="Genomic_DNA"/>
</dbReference>
<reference evidence="14 15" key="1">
    <citation type="submission" date="2024-02" db="EMBL/GenBank/DDBJ databases">
        <authorList>
            <person name="Chen Y."/>
            <person name="Shah S."/>
            <person name="Dougan E. K."/>
            <person name="Thang M."/>
            <person name="Chan C."/>
        </authorList>
    </citation>
    <scope>NUCLEOTIDE SEQUENCE [LARGE SCALE GENOMIC DNA]</scope>
</reference>
<keyword evidence="5" id="KW-0328">Glycosyltransferase</keyword>
<gene>
    <name evidence="14" type="ORF">CCMP2556_LOCUS19511</name>
</gene>
<evidence type="ECO:0000256" key="11">
    <source>
        <dbReference type="ARBA" id="ARBA00023136"/>
    </source>
</evidence>
<feature type="domain" description="Fringe-like glycosyltransferase" evidence="13">
    <location>
        <begin position="112"/>
        <end position="254"/>
    </location>
</feature>
<evidence type="ECO:0000256" key="2">
    <source>
        <dbReference type="ARBA" id="ARBA00004922"/>
    </source>
</evidence>
<keyword evidence="7" id="KW-0812">Transmembrane</keyword>
<feature type="region of interest" description="Disordered" evidence="12">
    <location>
        <begin position="1"/>
        <end position="30"/>
    </location>
</feature>
<comment type="caution">
    <text evidence="14">The sequence shown here is derived from an EMBL/GenBank/DDBJ whole genome shotgun (WGS) entry which is preliminary data.</text>
</comment>
<comment type="subcellular location">
    <subcellularLocation>
        <location evidence="1">Membrane</location>
        <topology evidence="1">Single-pass type II membrane protein</topology>
    </subcellularLocation>
</comment>
<evidence type="ECO:0000256" key="7">
    <source>
        <dbReference type="ARBA" id="ARBA00022692"/>
    </source>
</evidence>
<comment type="similarity">
    <text evidence="3">Belongs to the glycosyltransferase 31 family. Beta3-Gal-T subfamily.</text>
</comment>